<evidence type="ECO:0000256" key="1">
    <source>
        <dbReference type="SAM" id="Phobius"/>
    </source>
</evidence>
<evidence type="ECO:0000313" key="3">
    <source>
        <dbReference type="Proteomes" id="UP001187346"/>
    </source>
</evidence>
<keyword evidence="1" id="KW-1133">Transmembrane helix</keyword>
<sequence>MSIKVFTLIAIVVFVGGLVTSGLWLNGSGATTHPLREGIAQSSGASGACC</sequence>
<dbReference type="Proteomes" id="UP001187346">
    <property type="component" value="Unassembled WGS sequence"/>
</dbReference>
<accession>A0ABU4FF94</accession>
<protein>
    <recommendedName>
        <fullName evidence="4">Secreted protein</fullName>
    </recommendedName>
</protein>
<dbReference type="RefSeq" id="WP_158697264.1">
    <property type="nucleotide sequence ID" value="NZ_CP108676.1"/>
</dbReference>
<reference evidence="2 3" key="1">
    <citation type="submission" date="2023-10" db="EMBL/GenBank/DDBJ databases">
        <title>Characterization of rhizosphere-enriched actinobacteria from wheat plants lab-grown on chernevaya soil.</title>
        <authorList>
            <person name="Tikhonova E.N."/>
            <person name="Konopkin A."/>
            <person name="Kravchenko I.K."/>
        </authorList>
    </citation>
    <scope>NUCLEOTIDE SEQUENCE [LARGE SCALE GENOMIC DNA]</scope>
    <source>
        <strain evidence="2 3">RR29</strain>
    </source>
</reference>
<evidence type="ECO:0000313" key="2">
    <source>
        <dbReference type="EMBL" id="MDV7219265.1"/>
    </source>
</evidence>
<gene>
    <name evidence="2" type="ORF">R5A26_25330</name>
</gene>
<keyword evidence="1" id="KW-0812">Transmembrane</keyword>
<keyword evidence="1" id="KW-0472">Membrane</keyword>
<name>A0ABU4FF94_9ACTN</name>
<comment type="caution">
    <text evidence="2">The sequence shown here is derived from an EMBL/GenBank/DDBJ whole genome shotgun (WGS) entry which is preliminary data.</text>
</comment>
<dbReference type="EMBL" id="JAWMAJ010000088">
    <property type="protein sequence ID" value="MDV7219265.1"/>
    <property type="molecule type" value="Genomic_DNA"/>
</dbReference>
<feature type="transmembrane region" description="Helical" evidence="1">
    <location>
        <begin position="6"/>
        <end position="26"/>
    </location>
</feature>
<proteinExistence type="predicted"/>
<organism evidence="2 3">
    <name type="scientific">Streptomyces prunicolor</name>
    <dbReference type="NCBI Taxonomy" id="67348"/>
    <lineage>
        <taxon>Bacteria</taxon>
        <taxon>Bacillati</taxon>
        <taxon>Actinomycetota</taxon>
        <taxon>Actinomycetes</taxon>
        <taxon>Kitasatosporales</taxon>
        <taxon>Streptomycetaceae</taxon>
        <taxon>Streptomyces</taxon>
    </lineage>
</organism>
<evidence type="ECO:0008006" key="4">
    <source>
        <dbReference type="Google" id="ProtNLM"/>
    </source>
</evidence>
<keyword evidence="3" id="KW-1185">Reference proteome</keyword>